<comment type="function">
    <text evidence="1">Essential component of the TIM23 complex, a complex that mediates the translocation of transit peptide-containing proteins across the mitochondrial inner membrane.</text>
</comment>
<keyword evidence="1" id="KW-0653">Protein transport</keyword>
<accession>A0A835M273</accession>
<dbReference type="GO" id="GO:0005744">
    <property type="term" value="C:TIM23 mitochondrial import inner membrane translocase complex"/>
    <property type="evidence" value="ECO:0007669"/>
    <property type="project" value="UniProtKB-UniRule"/>
</dbReference>
<proteinExistence type="inferred from homology"/>
<gene>
    <name evidence="4" type="ORF">IFM89_032093</name>
</gene>
<keyword evidence="1" id="KW-0496">Mitochondrion</keyword>
<evidence type="ECO:0000259" key="3">
    <source>
        <dbReference type="PROSITE" id="PS50969"/>
    </source>
</evidence>
<dbReference type="AlphaFoldDB" id="A0A835M273"/>
<keyword evidence="1" id="KW-0811">Translocation</keyword>
<name>A0A835M273_9MAGN</name>
<sequence>MASMGTKNNDETKSAIDDTSPDTGSSAESAELATKSAIINIKTDKSIKKEKIDRATLDTGSLSDESADLVALSAAIKTEESIKKEKKDQINLDSVSLSLESLGISSTSVDSSKKDVEKKLKKPVTDVKDDIKTPIVRKRKLLVLNLNGVLVDVVFGYVPKADRRINNRSVFMRPFCKDFLKFCFEKFDVGIWSSKMSKNMVGVVDFLLGDLKNQLRFSWDQSYSTDTGLTLSQIGLVTHKSNEKPLFLMELKKIWNKYADYNESNTLLVDDTPYKSLLNPPHTAIFPEPYTYQLRNDCALGPQGDIRLYLEGLDMAQNVPKYVGQHPFGQTPMILSREITNKLMRK</sequence>
<dbReference type="GO" id="GO:0015031">
    <property type="term" value="P:protein transport"/>
    <property type="evidence" value="ECO:0007669"/>
    <property type="project" value="UniProtKB-KW"/>
</dbReference>
<comment type="similarity">
    <text evidence="1">Belongs to the TIM50 family.</text>
</comment>
<comment type="subunit">
    <text evidence="1">Component of the TIM23 complex.</text>
</comment>
<feature type="region of interest" description="Disordered" evidence="2">
    <location>
        <begin position="1"/>
        <end position="31"/>
    </location>
</feature>
<dbReference type="InterPro" id="IPR050365">
    <property type="entry name" value="TIM50"/>
</dbReference>
<dbReference type="SUPFAM" id="SSF56784">
    <property type="entry name" value="HAD-like"/>
    <property type="match status" value="1"/>
</dbReference>
<dbReference type="Pfam" id="PF03031">
    <property type="entry name" value="NIF"/>
    <property type="match status" value="1"/>
</dbReference>
<dbReference type="InterPro" id="IPR023214">
    <property type="entry name" value="HAD_sf"/>
</dbReference>
<dbReference type="PROSITE" id="PS50969">
    <property type="entry name" value="FCP1"/>
    <property type="match status" value="1"/>
</dbReference>
<evidence type="ECO:0000313" key="4">
    <source>
        <dbReference type="EMBL" id="KAF9611424.1"/>
    </source>
</evidence>
<evidence type="ECO:0000313" key="5">
    <source>
        <dbReference type="Proteomes" id="UP000631114"/>
    </source>
</evidence>
<keyword evidence="1" id="KW-0809">Transit peptide</keyword>
<reference evidence="4 5" key="1">
    <citation type="submission" date="2020-10" db="EMBL/GenBank/DDBJ databases">
        <title>The Coptis chinensis genome and diversification of protoberbering-type alkaloids.</title>
        <authorList>
            <person name="Wang B."/>
            <person name="Shu S."/>
            <person name="Song C."/>
            <person name="Liu Y."/>
        </authorList>
    </citation>
    <scope>NUCLEOTIDE SEQUENCE [LARGE SCALE GENOMIC DNA]</scope>
    <source>
        <strain evidence="4">HL-2020</strain>
        <tissue evidence="4">Leaf</tissue>
    </source>
</reference>
<protein>
    <recommendedName>
        <fullName evidence="1">Mitochondrial import inner membrane translocase subunit TIM50</fullName>
    </recommendedName>
</protein>
<dbReference type="EMBL" id="JADFTS010000004">
    <property type="protein sequence ID" value="KAF9611424.1"/>
    <property type="molecule type" value="Genomic_DNA"/>
</dbReference>
<dbReference type="OrthoDB" id="1711508at2759"/>
<dbReference type="Gene3D" id="3.40.50.1000">
    <property type="entry name" value="HAD superfamily/HAD-like"/>
    <property type="match status" value="1"/>
</dbReference>
<dbReference type="SMART" id="SM00577">
    <property type="entry name" value="CPDc"/>
    <property type="match status" value="1"/>
</dbReference>
<keyword evidence="1" id="KW-0813">Transport</keyword>
<keyword evidence="5" id="KW-1185">Reference proteome</keyword>
<comment type="caution">
    <text evidence="4">The sequence shown here is derived from an EMBL/GenBank/DDBJ whole genome shotgun (WGS) entry which is preliminary data.</text>
</comment>
<dbReference type="PANTHER" id="PTHR12210">
    <property type="entry name" value="DULLARD PROTEIN PHOSPHATASE"/>
    <property type="match status" value="1"/>
</dbReference>
<evidence type="ECO:0000256" key="1">
    <source>
        <dbReference type="RuleBase" id="RU365079"/>
    </source>
</evidence>
<comment type="subcellular location">
    <subcellularLocation>
        <location evidence="1">Mitochondrion inner membrane</location>
        <topology evidence="1">Single-pass membrane protein</topology>
    </subcellularLocation>
</comment>
<dbReference type="InterPro" id="IPR036412">
    <property type="entry name" value="HAD-like_sf"/>
</dbReference>
<dbReference type="Proteomes" id="UP000631114">
    <property type="component" value="Unassembled WGS sequence"/>
</dbReference>
<organism evidence="4 5">
    <name type="scientific">Coptis chinensis</name>
    <dbReference type="NCBI Taxonomy" id="261450"/>
    <lineage>
        <taxon>Eukaryota</taxon>
        <taxon>Viridiplantae</taxon>
        <taxon>Streptophyta</taxon>
        <taxon>Embryophyta</taxon>
        <taxon>Tracheophyta</taxon>
        <taxon>Spermatophyta</taxon>
        <taxon>Magnoliopsida</taxon>
        <taxon>Ranunculales</taxon>
        <taxon>Ranunculaceae</taxon>
        <taxon>Coptidoideae</taxon>
        <taxon>Coptis</taxon>
    </lineage>
</organism>
<evidence type="ECO:0000256" key="2">
    <source>
        <dbReference type="SAM" id="MobiDB-lite"/>
    </source>
</evidence>
<feature type="domain" description="FCP1 homology" evidence="3">
    <location>
        <begin position="135"/>
        <end position="313"/>
    </location>
</feature>
<dbReference type="InterPro" id="IPR004274">
    <property type="entry name" value="FCP1_dom"/>
</dbReference>